<dbReference type="InterPro" id="IPR002138">
    <property type="entry name" value="Pept_C14_p10"/>
</dbReference>
<dbReference type="GO" id="GO:0006508">
    <property type="term" value="P:proteolysis"/>
    <property type="evidence" value="ECO:0007669"/>
    <property type="project" value="UniProtKB-KW"/>
</dbReference>
<keyword evidence="9" id="KW-1185">Reference proteome</keyword>
<evidence type="ECO:0000256" key="3">
    <source>
        <dbReference type="ARBA" id="ARBA00022703"/>
    </source>
</evidence>
<comment type="similarity">
    <text evidence="1 5">Belongs to the peptidase C14A family.</text>
</comment>
<dbReference type="SMART" id="SM00115">
    <property type="entry name" value="CASc"/>
    <property type="match status" value="1"/>
</dbReference>
<dbReference type="InterPro" id="IPR015917">
    <property type="entry name" value="Pept_C14A"/>
</dbReference>
<dbReference type="PANTHER" id="PTHR47901:SF8">
    <property type="entry name" value="CASPASE-3"/>
    <property type="match status" value="1"/>
</dbReference>
<protein>
    <submittedName>
        <fullName evidence="8">Uncharacterized protein</fullName>
    </submittedName>
</protein>
<evidence type="ECO:0000256" key="5">
    <source>
        <dbReference type="RuleBase" id="RU003971"/>
    </source>
</evidence>
<dbReference type="PANTHER" id="PTHR47901">
    <property type="entry name" value="CASPASE RECRUITMENT DOMAIN-CONTAINING PROTEIN 18"/>
    <property type="match status" value="1"/>
</dbReference>
<sequence>MSEPLSRQTSASLLANNQGFLSKVPDADLPRMLFLSVNPNKAGGLEKHIPVSTAVEIDGGSIGTGGVVISEETSEDGFDSVSRILEKFENALEEKAMHAVRRELQLRLLKLSTIEYAGTSNLTTLESNFSDCDDQISNEDEDILEFTEIFEMFNHSIPENIKTIFGRIIACKKIPVRQGTSGYDKKTFFVYAENKIIAKISEFLSPEDVYNMYQVLRLAKAVDRDDNIRQILAQPIDLNALKSVAGLKDTAFFYLVLLMMKKQMLNRLYTHKLEFIFDQLKQMSSEKGKKLNPHIDEILDSLNRYPIASRPPGLCLIFTVNEGREGAQKDVQRAREVFEKVYMYDVFVKNNPTGDDIKTIATKLKAGRNKFYDSLIVFFMGHGDKTYLKVNNGCIHRRQDLIEPFTQIEWFYKKPKLFFIQACAVKSDRKRVPSTSTLDAKAFSTQTDSVGWRASAGQEWQDKYGNYMEVSNVNTYADTLISYATMWYQPAARGEEGSLYIDTLVDQLRMYGHKESIENVLRRVHYNVNTVCLQLCDDGIPVIFKQAPYFESSLQKTFVLPYPELAK</sequence>
<evidence type="ECO:0000259" key="7">
    <source>
        <dbReference type="PROSITE" id="PS50208"/>
    </source>
</evidence>
<dbReference type="SUPFAM" id="SSF52129">
    <property type="entry name" value="Caspase-like"/>
    <property type="match status" value="1"/>
</dbReference>
<evidence type="ECO:0000313" key="8">
    <source>
        <dbReference type="EMBL" id="KAK7072889.1"/>
    </source>
</evidence>
<organism evidence="8 9">
    <name type="scientific">Halocaridina rubra</name>
    <name type="common">Hawaiian red shrimp</name>
    <dbReference type="NCBI Taxonomy" id="373956"/>
    <lineage>
        <taxon>Eukaryota</taxon>
        <taxon>Metazoa</taxon>
        <taxon>Ecdysozoa</taxon>
        <taxon>Arthropoda</taxon>
        <taxon>Crustacea</taxon>
        <taxon>Multicrustacea</taxon>
        <taxon>Malacostraca</taxon>
        <taxon>Eumalacostraca</taxon>
        <taxon>Eucarida</taxon>
        <taxon>Decapoda</taxon>
        <taxon>Pleocyemata</taxon>
        <taxon>Caridea</taxon>
        <taxon>Atyoidea</taxon>
        <taxon>Atyidae</taxon>
        <taxon>Halocaridina</taxon>
    </lineage>
</organism>
<accession>A0AAN8X6F1</accession>
<keyword evidence="4" id="KW-0378">Hydrolase</keyword>
<feature type="domain" description="Caspase family p10" evidence="6">
    <location>
        <begin position="497"/>
        <end position="560"/>
    </location>
</feature>
<feature type="domain" description="Caspase family p20" evidence="7">
    <location>
        <begin position="318"/>
        <end position="423"/>
    </location>
</feature>
<gene>
    <name evidence="8" type="ORF">SK128_020141</name>
</gene>
<evidence type="ECO:0000256" key="2">
    <source>
        <dbReference type="ARBA" id="ARBA00022670"/>
    </source>
</evidence>
<dbReference type="InterPro" id="IPR029030">
    <property type="entry name" value="Caspase-like_dom_sf"/>
</dbReference>
<dbReference type="PROSITE" id="PS50207">
    <property type="entry name" value="CASPASE_P10"/>
    <property type="match status" value="1"/>
</dbReference>
<reference evidence="8 9" key="1">
    <citation type="submission" date="2023-11" db="EMBL/GenBank/DDBJ databases">
        <title>Halocaridina rubra genome assembly.</title>
        <authorList>
            <person name="Smith C."/>
        </authorList>
    </citation>
    <scope>NUCLEOTIDE SEQUENCE [LARGE SCALE GENOMIC DNA]</scope>
    <source>
        <strain evidence="8">EP-1</strain>
        <tissue evidence="8">Whole</tissue>
    </source>
</reference>
<comment type="caution">
    <text evidence="8">The sequence shown here is derived from an EMBL/GenBank/DDBJ whole genome shotgun (WGS) entry which is preliminary data.</text>
</comment>
<proteinExistence type="inferred from homology"/>
<dbReference type="EMBL" id="JAXCGZ010013310">
    <property type="protein sequence ID" value="KAK7072889.1"/>
    <property type="molecule type" value="Genomic_DNA"/>
</dbReference>
<evidence type="ECO:0000256" key="1">
    <source>
        <dbReference type="ARBA" id="ARBA00010134"/>
    </source>
</evidence>
<dbReference type="AlphaFoldDB" id="A0AAN8X6F1"/>
<dbReference type="GO" id="GO:0006915">
    <property type="term" value="P:apoptotic process"/>
    <property type="evidence" value="ECO:0007669"/>
    <property type="project" value="UniProtKB-KW"/>
</dbReference>
<dbReference type="InterPro" id="IPR011600">
    <property type="entry name" value="Pept_C14_caspase"/>
</dbReference>
<evidence type="ECO:0000256" key="4">
    <source>
        <dbReference type="ARBA" id="ARBA00022801"/>
    </source>
</evidence>
<dbReference type="GO" id="GO:0004197">
    <property type="term" value="F:cysteine-type endopeptidase activity"/>
    <property type="evidence" value="ECO:0007669"/>
    <property type="project" value="InterPro"/>
</dbReference>
<dbReference type="Pfam" id="PF00656">
    <property type="entry name" value="Peptidase_C14"/>
    <property type="match status" value="1"/>
</dbReference>
<dbReference type="InterPro" id="IPR002398">
    <property type="entry name" value="Pept_C14"/>
</dbReference>
<dbReference type="Gene3D" id="3.40.50.1460">
    <property type="match status" value="1"/>
</dbReference>
<keyword evidence="2" id="KW-0645">Protease</keyword>
<dbReference type="PROSITE" id="PS50208">
    <property type="entry name" value="CASPASE_P20"/>
    <property type="match status" value="1"/>
</dbReference>
<keyword evidence="3" id="KW-0053">Apoptosis</keyword>
<evidence type="ECO:0000313" key="9">
    <source>
        <dbReference type="Proteomes" id="UP001381693"/>
    </source>
</evidence>
<dbReference type="Proteomes" id="UP001381693">
    <property type="component" value="Unassembled WGS sequence"/>
</dbReference>
<evidence type="ECO:0000259" key="6">
    <source>
        <dbReference type="PROSITE" id="PS50207"/>
    </source>
</evidence>
<name>A0AAN8X6F1_HALRR</name>
<dbReference type="InterPro" id="IPR001309">
    <property type="entry name" value="Pept_C14_p20"/>
</dbReference>